<accession>A0A3B0SJI8</accession>
<sequence>MVSRHLVGGLLAFTLVAAACTARSDDRATLETISPLTTTSSTTTSTSTSTTSTTTTTVARFSVTGTVITTGGDPLAGVTITAADSRTMTNTDGSFVLDGALLGSVTASRPAWLSTEVVWDGEPTLSITMAPRVVRAIRVSRAVAPDKEAFDRILAIADATTVNALVFDTKDESGYLLYNSKVPKAAEIGANRDVYDPVAYIAQAKDRGLYTITRIVTFEDAVWSKGDPGAALAGTWINATDKSNWEYPLALAAEACELGFDEIQFDYIRFPDGKTAARVRQILPMTQAQRIAVVQEFLAEARTLLHGMGCAISADIFGIVMASPTDEGIGQRPEELSTVTDALSPMLYPSHYGPGWIGFDDPNDYPGPVVAHSLDLGMARLEGTALIRPWLQGFYYSPDQVLAQITEAENRGLGWIIWNANGNYELAWFPVDSE</sequence>
<evidence type="ECO:0000259" key="1">
    <source>
        <dbReference type="Pfam" id="PF13200"/>
    </source>
</evidence>
<dbReference type="EMBL" id="UOEK01000331">
    <property type="protein sequence ID" value="VAW05965.1"/>
    <property type="molecule type" value="Genomic_DNA"/>
</dbReference>
<evidence type="ECO:0000313" key="2">
    <source>
        <dbReference type="EMBL" id="VAW05965.1"/>
    </source>
</evidence>
<gene>
    <name evidence="2" type="ORF">MNBD_ACTINO02-1797</name>
</gene>
<dbReference type="InterPro" id="IPR008969">
    <property type="entry name" value="CarboxyPept-like_regulatory"/>
</dbReference>
<protein>
    <submittedName>
        <fullName evidence="2">Glycoside hydrolase</fullName>
    </submittedName>
</protein>
<dbReference type="GO" id="GO:0016787">
    <property type="term" value="F:hydrolase activity"/>
    <property type="evidence" value="ECO:0007669"/>
    <property type="project" value="UniProtKB-KW"/>
</dbReference>
<dbReference type="AlphaFoldDB" id="A0A3B0SJI8"/>
<dbReference type="PROSITE" id="PS51257">
    <property type="entry name" value="PROKAR_LIPOPROTEIN"/>
    <property type="match status" value="1"/>
</dbReference>
<reference evidence="2" key="1">
    <citation type="submission" date="2018-06" db="EMBL/GenBank/DDBJ databases">
        <authorList>
            <person name="Zhirakovskaya E."/>
        </authorList>
    </citation>
    <scope>NUCLEOTIDE SEQUENCE</scope>
</reference>
<dbReference type="SUPFAM" id="SSF49464">
    <property type="entry name" value="Carboxypeptidase regulatory domain-like"/>
    <property type="match status" value="1"/>
</dbReference>
<dbReference type="InterPro" id="IPR025275">
    <property type="entry name" value="DUF4015"/>
</dbReference>
<name>A0A3B0SJI8_9ZZZZ</name>
<dbReference type="Pfam" id="PF13200">
    <property type="entry name" value="DUF4015"/>
    <property type="match status" value="1"/>
</dbReference>
<proteinExistence type="predicted"/>
<organism evidence="2">
    <name type="scientific">hydrothermal vent metagenome</name>
    <dbReference type="NCBI Taxonomy" id="652676"/>
    <lineage>
        <taxon>unclassified sequences</taxon>
        <taxon>metagenomes</taxon>
        <taxon>ecological metagenomes</taxon>
    </lineage>
</organism>
<keyword evidence="2" id="KW-0378">Hydrolase</keyword>
<feature type="domain" description="DUF4015" evidence="1">
    <location>
        <begin position="137"/>
        <end position="424"/>
    </location>
</feature>